<dbReference type="InterPro" id="IPR036514">
    <property type="entry name" value="SGNH_hydro_sf"/>
</dbReference>
<dbReference type="SUPFAM" id="SSF89372">
    <property type="entry name" value="Fucose-specific lectin"/>
    <property type="match status" value="1"/>
</dbReference>
<dbReference type="PANTHER" id="PTHR30383:SF5">
    <property type="entry name" value="SGNH HYDROLASE-TYPE ESTERASE DOMAIN-CONTAINING PROTEIN"/>
    <property type="match status" value="1"/>
</dbReference>
<feature type="chain" id="PRO_5030993076" evidence="1">
    <location>
        <begin position="27"/>
        <end position="550"/>
    </location>
</feature>
<dbReference type="AlphaFoldDB" id="A0A7W7SE08"/>
<name>A0A7W7SE08_9ACTN</name>
<feature type="signal peptide" evidence="1">
    <location>
        <begin position="1"/>
        <end position="26"/>
    </location>
</feature>
<evidence type="ECO:0000313" key="3">
    <source>
        <dbReference type="EMBL" id="MBB4948188.1"/>
    </source>
</evidence>
<evidence type="ECO:0000259" key="2">
    <source>
        <dbReference type="Pfam" id="PF13472"/>
    </source>
</evidence>
<dbReference type="EMBL" id="JACHJR010000001">
    <property type="protein sequence ID" value="MBB4948188.1"/>
    <property type="molecule type" value="Genomic_DNA"/>
</dbReference>
<keyword evidence="1" id="KW-0732">Signal</keyword>
<feature type="domain" description="SGNH hydrolase-type esterase" evidence="2">
    <location>
        <begin position="46"/>
        <end position="236"/>
    </location>
</feature>
<accession>A0A7W7SE08</accession>
<dbReference type="GO" id="GO:0004622">
    <property type="term" value="F:phosphatidylcholine lysophospholipase activity"/>
    <property type="evidence" value="ECO:0007669"/>
    <property type="project" value="TreeGrafter"/>
</dbReference>
<dbReference type="InterPro" id="IPR051532">
    <property type="entry name" value="Ester_Hydrolysis_Enzymes"/>
</dbReference>
<organism evidence="3 4">
    <name type="scientific">Kitasatospora gansuensis</name>
    <dbReference type="NCBI Taxonomy" id="258050"/>
    <lineage>
        <taxon>Bacteria</taxon>
        <taxon>Bacillati</taxon>
        <taxon>Actinomycetota</taxon>
        <taxon>Actinomycetes</taxon>
        <taxon>Kitasatosporales</taxon>
        <taxon>Streptomycetaceae</taxon>
        <taxon>Kitasatospora</taxon>
    </lineage>
</organism>
<dbReference type="PANTHER" id="PTHR30383">
    <property type="entry name" value="THIOESTERASE 1/PROTEASE 1/LYSOPHOSPHOLIPASE L1"/>
    <property type="match status" value="1"/>
</dbReference>
<dbReference type="InterPro" id="IPR013830">
    <property type="entry name" value="SGNH_hydro"/>
</dbReference>
<evidence type="ECO:0000313" key="4">
    <source>
        <dbReference type="Proteomes" id="UP000573327"/>
    </source>
</evidence>
<dbReference type="RefSeq" id="WP_184917298.1">
    <property type="nucleotide sequence ID" value="NZ_JACHJR010000001.1"/>
</dbReference>
<protein>
    <submittedName>
        <fullName evidence="3">Lysophospholipase L1-like esterase</fullName>
    </submittedName>
</protein>
<dbReference type="CDD" id="cd01833">
    <property type="entry name" value="XynB_like"/>
    <property type="match status" value="1"/>
</dbReference>
<dbReference type="SUPFAM" id="SSF52266">
    <property type="entry name" value="SGNH hydrolase"/>
    <property type="match status" value="1"/>
</dbReference>
<evidence type="ECO:0000256" key="1">
    <source>
        <dbReference type="SAM" id="SignalP"/>
    </source>
</evidence>
<dbReference type="Pfam" id="PF13472">
    <property type="entry name" value="Lipase_GDSL_2"/>
    <property type="match status" value="1"/>
</dbReference>
<reference evidence="3 4" key="1">
    <citation type="submission" date="2020-08" db="EMBL/GenBank/DDBJ databases">
        <title>Sequencing the genomes of 1000 actinobacteria strains.</title>
        <authorList>
            <person name="Klenk H.-P."/>
        </authorList>
    </citation>
    <scope>NUCLEOTIDE SEQUENCE [LARGE SCALE GENOMIC DNA]</scope>
    <source>
        <strain evidence="3 4">DSM 44786</strain>
    </source>
</reference>
<dbReference type="Gene3D" id="3.40.50.1110">
    <property type="entry name" value="SGNH hydrolase"/>
    <property type="match status" value="1"/>
</dbReference>
<dbReference type="Proteomes" id="UP000573327">
    <property type="component" value="Unassembled WGS sequence"/>
</dbReference>
<comment type="caution">
    <text evidence="3">The sequence shown here is derived from an EMBL/GenBank/DDBJ whole genome shotgun (WGS) entry which is preliminary data.</text>
</comment>
<gene>
    <name evidence="3" type="ORF">F4556_003723</name>
</gene>
<dbReference type="Gene3D" id="2.120.10.70">
    <property type="entry name" value="Fucose-specific lectin"/>
    <property type="match status" value="2"/>
</dbReference>
<sequence length="550" mass="57440">MNRFTTLGAAAALLLAAGATATPATAAAADAAAAAVAPRTVRVMPLGDSITYGQGSCTGGGYRLPLRNLVAGQNRYAVDFVGAQQRGMMADPDHEGHPGSTIEQIRNGVDSWLSAAQPDAVLLHIGINDLNQNLDVTHAADRATLLVDQIFADRPGVTVIMQGLVPTTPGWSYQGLTESVAQYNSRLKQLETVEQLAGRHFEFVDAPALTPTNQADAAHPAQMADGLHPNDPGYARLAQNFFTPLDQAYTAGWFTGSSSPSNPPLPPNTVHLVNITSGSGLKNAEGNYSAVGWSGWSDLDARGIKEVAAAATGRVNHVYAIDGDGRIHEKDVDYATGTQSGWFPLTGAPVAAAAITASSCGSTVHLAVIGTDGHLYNSDGDYNGGGWNGWTDHGGTDLKRLASAATTDNVNHLFAIDGNSRLQELDADYNTGAWNRWTPAGPVGGSTATDVTASASGDTVHLGVIRTDGNWYNAEGNFAKGTWTSWTNMGGNGLKRIASAAANNVNHVFAVDRDNRIVERDGDYNTGNWTGWAEPAGGADSLGITASFTS</sequence>
<proteinExistence type="predicted"/>
<keyword evidence="4" id="KW-1185">Reference proteome</keyword>